<keyword evidence="5 8" id="KW-1133">Transmembrane helix</keyword>
<proteinExistence type="predicted"/>
<dbReference type="InterPro" id="IPR026039">
    <property type="entry name" value="YfgM"/>
</dbReference>
<dbReference type="OrthoDB" id="7173339at2"/>
<keyword evidence="11" id="KW-1185">Reference proteome</keyword>
<dbReference type="PANTHER" id="PTHR38035">
    <property type="entry name" value="UPF0070 PROTEIN YFGM"/>
    <property type="match status" value="1"/>
</dbReference>
<evidence type="ECO:0000256" key="7">
    <source>
        <dbReference type="ARBA" id="ARBA00023186"/>
    </source>
</evidence>
<dbReference type="PANTHER" id="PTHR38035:SF1">
    <property type="entry name" value="ANCILLARY SECYEG TRANSLOCON SUBUNIT"/>
    <property type="match status" value="1"/>
</dbReference>
<accession>A0A285TKI8</accession>
<gene>
    <name evidence="10" type="ORF">SAMN05421512_112203</name>
</gene>
<evidence type="ECO:0000256" key="8">
    <source>
        <dbReference type="SAM" id="Phobius"/>
    </source>
</evidence>
<dbReference type="STRING" id="538381.GCA_001696535_00726"/>
<comment type="subcellular location">
    <subcellularLocation>
        <location evidence="2">Cell membrane</location>
    </subcellularLocation>
    <subcellularLocation>
        <location evidence="1">Membrane</location>
        <topology evidence="1">Single-pass membrane protein</topology>
    </subcellularLocation>
</comment>
<dbReference type="GO" id="GO:0005886">
    <property type="term" value="C:plasma membrane"/>
    <property type="evidence" value="ECO:0007669"/>
    <property type="project" value="UniProtKB-SubCell"/>
</dbReference>
<protein>
    <recommendedName>
        <fullName evidence="9">Ancillary SecYEG translocon subunit/Cell division coordinator CpoB TPR domain-containing protein</fullName>
    </recommendedName>
</protein>
<dbReference type="AlphaFoldDB" id="A0A285TKI8"/>
<evidence type="ECO:0000256" key="1">
    <source>
        <dbReference type="ARBA" id="ARBA00004167"/>
    </source>
</evidence>
<reference evidence="10 11" key="1">
    <citation type="submission" date="2017-08" db="EMBL/GenBank/DDBJ databases">
        <authorList>
            <person name="de Groot N.N."/>
        </authorList>
    </citation>
    <scope>NUCLEOTIDE SEQUENCE [LARGE SCALE GENOMIC DNA]</scope>
    <source>
        <strain evidence="10 11">USBA 352</strain>
    </source>
</reference>
<keyword evidence="3" id="KW-1003">Cell membrane</keyword>
<dbReference type="RefSeq" id="WP_067216090.1">
    <property type="nucleotide sequence ID" value="NZ_JAJGNR010000001.1"/>
</dbReference>
<evidence type="ECO:0000256" key="6">
    <source>
        <dbReference type="ARBA" id="ARBA00023136"/>
    </source>
</evidence>
<dbReference type="Pfam" id="PF09976">
    <property type="entry name" value="TPR_21"/>
    <property type="match status" value="1"/>
</dbReference>
<name>A0A285TKI8_9HYPH</name>
<feature type="domain" description="Ancillary SecYEG translocon subunit/Cell division coordinator CpoB TPR" evidence="9">
    <location>
        <begin position="18"/>
        <end position="156"/>
    </location>
</feature>
<sequence>MSDIFREVDEEIRHERYKRLWNRFGTYLIAVAVLIVAGTAGWRGWLYWQESAGREAGDVYVAAARLADQGNFAEAEARLAELANGPGGYPQLAGMRAAALKAQADDKAGAIAAFDAIAADTGAAPLLRDIARLRAGYLALDLEDYQGASQRLEALSGDDNAWRFLAREALALSAWKQNDPAAARRWLGGILDQEGVPGDVASRARTLLELIDAAEGKPAGEGS</sequence>
<evidence type="ECO:0000256" key="5">
    <source>
        <dbReference type="ARBA" id="ARBA00022989"/>
    </source>
</evidence>
<evidence type="ECO:0000313" key="11">
    <source>
        <dbReference type="Proteomes" id="UP000219331"/>
    </source>
</evidence>
<keyword evidence="6 8" id="KW-0472">Membrane</keyword>
<evidence type="ECO:0000256" key="4">
    <source>
        <dbReference type="ARBA" id="ARBA00022692"/>
    </source>
</evidence>
<keyword evidence="7" id="KW-0143">Chaperone</keyword>
<evidence type="ECO:0000256" key="2">
    <source>
        <dbReference type="ARBA" id="ARBA00004236"/>
    </source>
</evidence>
<dbReference type="GO" id="GO:0044877">
    <property type="term" value="F:protein-containing complex binding"/>
    <property type="evidence" value="ECO:0007669"/>
    <property type="project" value="InterPro"/>
</dbReference>
<dbReference type="Proteomes" id="UP000219331">
    <property type="component" value="Unassembled WGS sequence"/>
</dbReference>
<evidence type="ECO:0000256" key="3">
    <source>
        <dbReference type="ARBA" id="ARBA00022475"/>
    </source>
</evidence>
<dbReference type="EMBL" id="OBML01000012">
    <property type="protein sequence ID" value="SOC22959.1"/>
    <property type="molecule type" value="Genomic_DNA"/>
</dbReference>
<organism evidence="10 11">
    <name type="scientific">Stappia indica</name>
    <dbReference type="NCBI Taxonomy" id="538381"/>
    <lineage>
        <taxon>Bacteria</taxon>
        <taxon>Pseudomonadati</taxon>
        <taxon>Pseudomonadota</taxon>
        <taxon>Alphaproteobacteria</taxon>
        <taxon>Hyphomicrobiales</taxon>
        <taxon>Stappiaceae</taxon>
        <taxon>Stappia</taxon>
    </lineage>
</organism>
<evidence type="ECO:0000259" key="9">
    <source>
        <dbReference type="Pfam" id="PF09976"/>
    </source>
</evidence>
<dbReference type="InterPro" id="IPR018704">
    <property type="entry name" value="SecYEG/CpoB_TPR"/>
</dbReference>
<keyword evidence="4 8" id="KW-0812">Transmembrane</keyword>
<feature type="transmembrane region" description="Helical" evidence="8">
    <location>
        <begin position="20"/>
        <end position="42"/>
    </location>
</feature>
<evidence type="ECO:0000313" key="10">
    <source>
        <dbReference type="EMBL" id="SOC22959.1"/>
    </source>
</evidence>